<dbReference type="Gene3D" id="3.40.50.410">
    <property type="entry name" value="von Willebrand factor, type A domain"/>
    <property type="match status" value="1"/>
</dbReference>
<sequence length="330" mass="36313">MIKRRPIEVFSLSFLDCLCCGFGAILLLFILSIGSGPHGVESEIDVPTLKSMQAQLAMLEADVAEKAALLEAAIHSEQTSAERERILSLIQELESQLADLQQEYDSRKANLSTAAQAASEANRLLQSFKHEDLPPIGLPAEATHVAFVIDTSGSMRNQMTAQLHYSVIDQIRELLDSLPEVRSIQFLDSSGNYMIGNRAGFWLPDTSGLRQQALKQILNYRVASVSDPEPGLRRAIRDLKPSLKADDSMSIYFIGDDFRGSTQSLLIQLDRLNPRNPATGKRPVSISAIGFPTLINPFRLGAAQGNERYANIMREIAEAHDGVLILKPSL</sequence>
<evidence type="ECO:0000256" key="1">
    <source>
        <dbReference type="SAM" id="Coils"/>
    </source>
</evidence>
<reference evidence="3 4" key="1">
    <citation type="submission" date="2023-04" db="EMBL/GenBank/DDBJ databases">
        <title>A novel bacteria isolated from coastal sediment.</title>
        <authorList>
            <person name="Liu X.-J."/>
            <person name="Du Z.-J."/>
        </authorList>
    </citation>
    <scope>NUCLEOTIDE SEQUENCE [LARGE SCALE GENOMIC DNA]</scope>
    <source>
        <strain evidence="3 4">SDUM461004</strain>
    </source>
</reference>
<dbReference type="SUPFAM" id="SSF53300">
    <property type="entry name" value="vWA-like"/>
    <property type="match status" value="1"/>
</dbReference>
<evidence type="ECO:0000256" key="2">
    <source>
        <dbReference type="SAM" id="Phobius"/>
    </source>
</evidence>
<dbReference type="Proteomes" id="UP001243717">
    <property type="component" value="Unassembled WGS sequence"/>
</dbReference>
<keyword evidence="1" id="KW-0175">Coiled coil</keyword>
<keyword evidence="4" id="KW-1185">Reference proteome</keyword>
<feature type="transmembrane region" description="Helical" evidence="2">
    <location>
        <begin position="12"/>
        <end position="34"/>
    </location>
</feature>
<dbReference type="RefSeq" id="WP_308949859.1">
    <property type="nucleotide sequence ID" value="NZ_JARXIC010000002.1"/>
</dbReference>
<gene>
    <name evidence="3" type="ORF">QEH59_01685</name>
</gene>
<keyword evidence="2" id="KW-1133">Transmembrane helix</keyword>
<protein>
    <submittedName>
        <fullName evidence="3">VWA domain-containing protein</fullName>
    </submittedName>
</protein>
<dbReference type="EMBL" id="JARXIC010000002">
    <property type="protein sequence ID" value="MDQ8193119.1"/>
    <property type="molecule type" value="Genomic_DNA"/>
</dbReference>
<proteinExistence type="predicted"/>
<keyword evidence="2" id="KW-0472">Membrane</keyword>
<keyword evidence="2" id="KW-0812">Transmembrane</keyword>
<evidence type="ECO:0000313" key="3">
    <source>
        <dbReference type="EMBL" id="MDQ8193119.1"/>
    </source>
</evidence>
<comment type="caution">
    <text evidence="3">The sequence shown here is derived from an EMBL/GenBank/DDBJ whole genome shotgun (WGS) entry which is preliminary data.</text>
</comment>
<dbReference type="InterPro" id="IPR036465">
    <property type="entry name" value="vWFA_dom_sf"/>
</dbReference>
<accession>A0ABU1AEC3</accession>
<dbReference type="CDD" id="cd00198">
    <property type="entry name" value="vWFA"/>
    <property type="match status" value="1"/>
</dbReference>
<feature type="coiled-coil region" evidence="1">
    <location>
        <begin position="49"/>
        <end position="110"/>
    </location>
</feature>
<organism evidence="3 4">
    <name type="scientific">Thalassobacterium sedimentorum</name>
    <dbReference type="NCBI Taxonomy" id="3041258"/>
    <lineage>
        <taxon>Bacteria</taxon>
        <taxon>Pseudomonadati</taxon>
        <taxon>Verrucomicrobiota</taxon>
        <taxon>Opitutia</taxon>
        <taxon>Puniceicoccales</taxon>
        <taxon>Coraliomargaritaceae</taxon>
        <taxon>Thalassobacterium</taxon>
    </lineage>
</organism>
<name>A0ABU1AEC3_9BACT</name>
<evidence type="ECO:0000313" key="4">
    <source>
        <dbReference type="Proteomes" id="UP001243717"/>
    </source>
</evidence>